<gene>
    <name evidence="4" type="ORF">H9Y04_35385</name>
</gene>
<keyword evidence="2" id="KW-0378">Hydrolase</keyword>
<evidence type="ECO:0000313" key="5">
    <source>
        <dbReference type="Proteomes" id="UP000642284"/>
    </source>
</evidence>
<dbReference type="CDD" id="cd04683">
    <property type="entry name" value="NUDIX_Hydrolase"/>
    <property type="match status" value="1"/>
</dbReference>
<keyword evidence="5" id="KW-1185">Reference proteome</keyword>
<organism evidence="4 5">
    <name type="scientific">Streptomyces polyasparticus</name>
    <dbReference type="NCBI Taxonomy" id="2767826"/>
    <lineage>
        <taxon>Bacteria</taxon>
        <taxon>Bacillati</taxon>
        <taxon>Actinomycetota</taxon>
        <taxon>Actinomycetes</taxon>
        <taxon>Kitasatosporales</taxon>
        <taxon>Streptomycetaceae</taxon>
        <taxon>Streptomyces</taxon>
    </lineage>
</organism>
<name>A0ABR7SR08_9ACTN</name>
<evidence type="ECO:0000256" key="1">
    <source>
        <dbReference type="ARBA" id="ARBA00001946"/>
    </source>
</evidence>
<evidence type="ECO:0000259" key="3">
    <source>
        <dbReference type="PROSITE" id="PS51462"/>
    </source>
</evidence>
<evidence type="ECO:0000256" key="2">
    <source>
        <dbReference type="ARBA" id="ARBA00022801"/>
    </source>
</evidence>
<reference evidence="4 5" key="1">
    <citation type="submission" date="2020-08" db="EMBL/GenBank/DDBJ databases">
        <title>Genemic of Streptomyces polyaspartic.</title>
        <authorList>
            <person name="Liu W."/>
        </authorList>
    </citation>
    <scope>NUCLEOTIDE SEQUENCE [LARGE SCALE GENOMIC DNA]</scope>
    <source>
        <strain evidence="4 5">TRM66268-LWL</strain>
    </source>
</reference>
<protein>
    <submittedName>
        <fullName evidence="4">NUDIX domain-containing protein</fullName>
    </submittedName>
</protein>
<proteinExistence type="predicted"/>
<accession>A0ABR7SR08</accession>
<dbReference type="PROSITE" id="PS51462">
    <property type="entry name" value="NUDIX"/>
    <property type="match status" value="1"/>
</dbReference>
<dbReference type="InterPro" id="IPR015797">
    <property type="entry name" value="NUDIX_hydrolase-like_dom_sf"/>
</dbReference>
<dbReference type="SUPFAM" id="SSF55811">
    <property type="entry name" value="Nudix"/>
    <property type="match status" value="1"/>
</dbReference>
<dbReference type="PANTHER" id="PTHR43046:SF16">
    <property type="entry name" value="ADP-RIBOSE PYROPHOSPHATASE YJHB-RELATED"/>
    <property type="match status" value="1"/>
</dbReference>
<comment type="cofactor">
    <cofactor evidence="1">
        <name>Mg(2+)</name>
        <dbReference type="ChEBI" id="CHEBI:18420"/>
    </cofactor>
</comment>
<feature type="domain" description="Nudix hydrolase" evidence="3">
    <location>
        <begin position="3"/>
        <end position="136"/>
    </location>
</feature>
<dbReference type="Proteomes" id="UP000642284">
    <property type="component" value="Unassembled WGS sequence"/>
</dbReference>
<dbReference type="InterPro" id="IPR000086">
    <property type="entry name" value="NUDIX_hydrolase_dom"/>
</dbReference>
<dbReference type="PANTHER" id="PTHR43046">
    <property type="entry name" value="GDP-MANNOSE MANNOSYL HYDROLASE"/>
    <property type="match status" value="1"/>
</dbReference>
<dbReference type="RefSeq" id="WP_187818273.1">
    <property type="nucleotide sequence ID" value="NZ_JACTVJ010000021.1"/>
</dbReference>
<dbReference type="EMBL" id="JACTVJ010000021">
    <property type="protein sequence ID" value="MBC9717828.1"/>
    <property type="molecule type" value="Genomic_DNA"/>
</dbReference>
<evidence type="ECO:0000313" key="4">
    <source>
        <dbReference type="EMBL" id="MBC9717828.1"/>
    </source>
</evidence>
<sequence>MHPHSNVVGVHLVFEQTGKVLLGLRSSTSAYAPDTWHLPAGHLEDESATTCAVREAHEELGVSIDEQDLRLIHVVHQRDSENQVPRVQLLFQVLDYAGTPTVREPERCTSWRWWPYGALPTPLVDYAAVALTGIAAGRTYTQMGWAA</sequence>
<dbReference type="Pfam" id="PF00293">
    <property type="entry name" value="NUDIX"/>
    <property type="match status" value="1"/>
</dbReference>
<dbReference type="Gene3D" id="3.90.79.10">
    <property type="entry name" value="Nucleoside Triphosphate Pyrophosphohydrolase"/>
    <property type="match status" value="1"/>
</dbReference>
<comment type="caution">
    <text evidence="4">The sequence shown here is derived from an EMBL/GenBank/DDBJ whole genome shotgun (WGS) entry which is preliminary data.</text>
</comment>